<feature type="transmembrane region" description="Helical" evidence="1">
    <location>
        <begin position="205"/>
        <end position="225"/>
    </location>
</feature>
<protein>
    <submittedName>
        <fullName evidence="3">Acyltransferase family protein</fullName>
    </submittedName>
</protein>
<dbReference type="RefSeq" id="WP_047808783.1">
    <property type="nucleotide sequence ID" value="NZ_LDZY01000003.1"/>
</dbReference>
<feature type="transmembrane region" description="Helical" evidence="1">
    <location>
        <begin position="145"/>
        <end position="164"/>
    </location>
</feature>
<dbReference type="InterPro" id="IPR052734">
    <property type="entry name" value="Nod_factor_acetyltransferase"/>
</dbReference>
<evidence type="ECO:0000313" key="4">
    <source>
        <dbReference type="Proteomes" id="UP000036356"/>
    </source>
</evidence>
<dbReference type="InterPro" id="IPR002656">
    <property type="entry name" value="Acyl_transf_3_dom"/>
</dbReference>
<evidence type="ECO:0000259" key="2">
    <source>
        <dbReference type="Pfam" id="PF01757"/>
    </source>
</evidence>
<keyword evidence="1" id="KW-1133">Transmembrane helix</keyword>
<name>A0A0J1IQF8_9FIRM</name>
<dbReference type="STRING" id="476652.DEAC_c08500"/>
<dbReference type="Pfam" id="PF01757">
    <property type="entry name" value="Acyl_transf_3"/>
    <property type="match status" value="1"/>
</dbReference>
<dbReference type="EMBL" id="LDZY01000003">
    <property type="protein sequence ID" value="KLU66916.1"/>
    <property type="molecule type" value="Genomic_DNA"/>
</dbReference>
<proteinExistence type="predicted"/>
<feature type="transmembrane region" description="Helical" evidence="1">
    <location>
        <begin position="78"/>
        <end position="98"/>
    </location>
</feature>
<organism evidence="3 4">
    <name type="scientific">Desulfosporosinus acididurans</name>
    <dbReference type="NCBI Taxonomy" id="476652"/>
    <lineage>
        <taxon>Bacteria</taxon>
        <taxon>Bacillati</taxon>
        <taxon>Bacillota</taxon>
        <taxon>Clostridia</taxon>
        <taxon>Eubacteriales</taxon>
        <taxon>Desulfitobacteriaceae</taxon>
        <taxon>Desulfosporosinus</taxon>
    </lineage>
</organism>
<dbReference type="PANTHER" id="PTHR37312">
    <property type="entry name" value="MEMBRANE-BOUND ACYLTRANSFERASE YKRP-RELATED"/>
    <property type="match status" value="1"/>
</dbReference>
<dbReference type="PANTHER" id="PTHR37312:SF1">
    <property type="entry name" value="MEMBRANE-BOUND ACYLTRANSFERASE YKRP-RELATED"/>
    <property type="match status" value="1"/>
</dbReference>
<keyword evidence="1" id="KW-0472">Membrane</keyword>
<comment type="caution">
    <text evidence="3">The sequence shown here is derived from an EMBL/GenBank/DDBJ whole genome shotgun (WGS) entry which is preliminary data.</text>
</comment>
<gene>
    <name evidence="3" type="ORF">DEAC_c08500</name>
</gene>
<feature type="transmembrane region" description="Helical" evidence="1">
    <location>
        <begin position="176"/>
        <end position="193"/>
    </location>
</feature>
<accession>A0A0J1IQF8</accession>
<dbReference type="AlphaFoldDB" id="A0A0J1IQF8"/>
<feature type="transmembrane region" description="Helical" evidence="1">
    <location>
        <begin position="37"/>
        <end position="57"/>
    </location>
</feature>
<dbReference type="PATRIC" id="fig|476652.3.peg.871"/>
<keyword evidence="3" id="KW-0808">Transferase</keyword>
<evidence type="ECO:0000256" key="1">
    <source>
        <dbReference type="SAM" id="Phobius"/>
    </source>
</evidence>
<keyword evidence="1" id="KW-0812">Transmembrane</keyword>
<feature type="transmembrane region" description="Helical" evidence="1">
    <location>
        <begin position="110"/>
        <end position="133"/>
    </location>
</feature>
<dbReference type="Proteomes" id="UP000036356">
    <property type="component" value="Unassembled WGS sequence"/>
</dbReference>
<feature type="domain" description="Acyltransferase 3" evidence="2">
    <location>
        <begin position="13"/>
        <end position="317"/>
    </location>
</feature>
<sequence length="354" mass="40976">MGINLAQETKHLEWADILKGLGILTVVWGHAGSKVSFYMFWFHMPLFFWISGYLYSFKPMSKGTQYVQRKVKHLIVPYVFYLVLLTLPVLVFNGYRGYSALEFWHQNWEALLLGGSLLGGVYATFWFPTVLLFVQVVYDVFCRKLSSPLVRGLIIAGCFLLAYGESRYLPNTFVPWNLDVGLYAIVFYALGHLMRQRKLLEDLKIRRMAFGIAWIIVLGFIYLYAHHILDYGLDMKHRQYYYFGTNLLLPAAFIVLFVQLSMFLEHIQGLKQGLSYIGEASMVIMYLHPGAAAFARRFLAITPLRFFVIGIIVPLLFYQVIQHVPYGRYFALGETRQKDNQNQTDFCNLPNKSV</sequence>
<evidence type="ECO:0000313" key="3">
    <source>
        <dbReference type="EMBL" id="KLU66916.1"/>
    </source>
</evidence>
<keyword evidence="3" id="KW-0012">Acyltransferase</keyword>
<dbReference type="GO" id="GO:0016747">
    <property type="term" value="F:acyltransferase activity, transferring groups other than amino-acyl groups"/>
    <property type="evidence" value="ECO:0007669"/>
    <property type="project" value="InterPro"/>
</dbReference>
<reference evidence="3 4" key="1">
    <citation type="submission" date="2015-06" db="EMBL/GenBank/DDBJ databases">
        <title>Draft genome of the moderately acidophilic sulfate reducer Candidatus Desulfosporosinus acididurans strain M1.</title>
        <authorList>
            <person name="Poehlein A."/>
            <person name="Petzsch P."/>
            <person name="Johnson B.D."/>
            <person name="Schloemann M."/>
            <person name="Daniel R."/>
            <person name="Muehling M."/>
        </authorList>
    </citation>
    <scope>NUCLEOTIDE SEQUENCE [LARGE SCALE GENOMIC DNA]</scope>
    <source>
        <strain evidence="3 4">M1</strain>
    </source>
</reference>
<feature type="transmembrane region" description="Helical" evidence="1">
    <location>
        <begin position="301"/>
        <end position="321"/>
    </location>
</feature>
<feature type="transmembrane region" description="Helical" evidence="1">
    <location>
        <begin position="276"/>
        <end position="295"/>
    </location>
</feature>
<feature type="transmembrane region" description="Helical" evidence="1">
    <location>
        <begin position="240"/>
        <end position="264"/>
    </location>
</feature>
<keyword evidence="4" id="KW-1185">Reference proteome</keyword>